<gene>
    <name evidence="10" type="ORF">T552_00742</name>
</gene>
<dbReference type="InterPro" id="IPR011047">
    <property type="entry name" value="Quinoprotein_ADH-like_sf"/>
</dbReference>
<feature type="domain" description="WD repeat-containing protein 75 second beta-propeller" evidence="9">
    <location>
        <begin position="466"/>
        <end position="757"/>
    </location>
</feature>
<dbReference type="RefSeq" id="XP_018227057.1">
    <property type="nucleotide sequence ID" value="XM_018369345.1"/>
</dbReference>
<dbReference type="InterPro" id="IPR001680">
    <property type="entry name" value="WD40_rpt"/>
</dbReference>
<dbReference type="SMART" id="SM00320">
    <property type="entry name" value="WD40"/>
    <property type="match status" value="4"/>
</dbReference>
<evidence type="ECO:0000256" key="1">
    <source>
        <dbReference type="ARBA" id="ARBA00004604"/>
    </source>
</evidence>
<accession>A0A0W4ZPG5</accession>
<sequence>MSSDMSMKVVYNGEITKDIIKKKNFEENNYQDNTKDIGENDRFICYEQKKQDGSTGLLSETDNEYYSAIDVSPFTAKKDNIMKKKAKKSTSLEWKIRNVAGGHFSDITPIFTKDEKRILVALGSFVKVYDIKTGVCIQTIGELDQKNNINLPKITSMILDPSNEYRIYVSYEEGSIKLWDWTDNSMLRSRQTRKKIHTIITSPLDPLSIYAVLENPLEPSNSYNFSNSTKSLSKKNYEVYCYTFPSVNSNSTKIIRSQRIIKFKGYVGISISYDGKILAIGNTHSIYVCKKTNSENKQSSWEIRKFNTDTVINNLVIHDNHVAIGDHEGKLLIYYNILKFEEPIIRTFHWHPQPFSALNWVLEGSYILTGGKESVLVFWQVKTGNKQFLPRLGSPIKKIGVSRTNSFYAILLENNSIKIINAIDLKANTEISGVQIGKEIPQRLPSIVHPITKNIIFACQTLFSSTFLQSYDIVGDHQVYKTEIIRMFHLETLEKNGLVITKPRITHVSLLMDGLWMATIDEWESLNEDYDLYEENREIYLKFWKWDSTNKKWDLNTRIDSPHGLGKKVNGLHTSPNKKKFSTIGNDGSLKIWELKVKNKNATIKTEIWICRKVIRYIRNSHDSSKHNEIFCMTWTLDGSMIVVGCRNILLIVNEQLGTICHTVNNLYRGKIVFLQALGAFIIIVTKKNILVWDILRATTKWCLEIPKIYQSLKDFCLAADHSNELFAISFNDPKRHNSKLYIFKITSPIPIFLQQHPHRIIALNHISLNSSFSSFIFLDLSGQFFILATDDTAFIEKNGSKPIQENEFILSNVYGAAFNKKIKPLPEDDMQSKIVSREALSFIFDKPAYTMPSLTTLLEETMKWIGEPPLKPFSKTFYSEIQKKE</sequence>
<dbReference type="InterPro" id="IPR015943">
    <property type="entry name" value="WD40/YVTN_repeat-like_dom_sf"/>
</dbReference>
<dbReference type="PANTHER" id="PTHR44215">
    <property type="entry name" value="WD REPEAT-CONTAINING PROTEIN 75"/>
    <property type="match status" value="1"/>
</dbReference>
<dbReference type="Proteomes" id="UP000054454">
    <property type="component" value="Unassembled WGS sequence"/>
</dbReference>
<feature type="repeat" description="WD" evidence="8">
    <location>
        <begin position="348"/>
        <end position="389"/>
    </location>
</feature>
<keyword evidence="6" id="KW-0804">Transcription</keyword>
<comment type="subcellular location">
    <subcellularLocation>
        <location evidence="1">Nucleus</location>
        <location evidence="1">Nucleolus</location>
    </subcellularLocation>
</comment>
<dbReference type="AlphaFoldDB" id="A0A0W4ZPG5"/>
<evidence type="ECO:0000256" key="3">
    <source>
        <dbReference type="ARBA" id="ARBA00022552"/>
    </source>
</evidence>
<protein>
    <recommendedName>
        <fullName evidence="9">WD repeat-containing protein 75 second beta-propeller domain-containing protein</fullName>
    </recommendedName>
</protein>
<reference evidence="11" key="1">
    <citation type="journal article" date="2016" name="Nat. Commun.">
        <title>Genome analysis of three Pneumocystis species reveals adaptation mechanisms to life exclusively in mammalian hosts.</title>
        <authorList>
            <person name="Ma L."/>
            <person name="Chen Z."/>
            <person name="Huang D.W."/>
            <person name="Kutty G."/>
            <person name="Ishihara M."/>
            <person name="Wang H."/>
            <person name="Abouelleil A."/>
            <person name="Bishop L."/>
            <person name="Davey E."/>
            <person name="Deng R."/>
            <person name="Deng X."/>
            <person name="Fan L."/>
            <person name="Fantoni G."/>
            <person name="Fitzgerald M."/>
            <person name="Gogineni E."/>
            <person name="Goldberg J.M."/>
            <person name="Handley G."/>
            <person name="Hu X."/>
            <person name="Huber C."/>
            <person name="Jiao X."/>
            <person name="Jones K."/>
            <person name="Levin J.Z."/>
            <person name="Liu Y."/>
            <person name="Macdonald P."/>
            <person name="Melnikov A."/>
            <person name="Raley C."/>
            <person name="Sassi M."/>
            <person name="Sherman B.T."/>
            <person name="Song X."/>
            <person name="Sykes S."/>
            <person name="Tran B."/>
            <person name="Walsh L."/>
            <person name="Xia Y."/>
            <person name="Yang J."/>
            <person name="Young S."/>
            <person name="Zeng Q."/>
            <person name="Zheng X."/>
            <person name="Stephens R."/>
            <person name="Nusbaum C."/>
            <person name="Birren B.W."/>
            <person name="Azadi P."/>
            <person name="Lempicki R.A."/>
            <person name="Cuomo C.A."/>
            <person name="Kovacs J.A."/>
        </authorList>
    </citation>
    <scope>NUCLEOTIDE SEQUENCE [LARGE SCALE GENOMIC DNA]</scope>
    <source>
        <strain evidence="11">B80</strain>
    </source>
</reference>
<dbReference type="GO" id="GO:0003723">
    <property type="term" value="F:RNA binding"/>
    <property type="evidence" value="ECO:0007669"/>
    <property type="project" value="InterPro"/>
</dbReference>
<dbReference type="GO" id="GO:0032040">
    <property type="term" value="C:small-subunit processome"/>
    <property type="evidence" value="ECO:0007669"/>
    <property type="project" value="InterPro"/>
</dbReference>
<keyword evidence="11" id="KW-1185">Reference proteome</keyword>
<name>A0A0W4ZPG5_PNEC8</name>
<evidence type="ECO:0000256" key="8">
    <source>
        <dbReference type="PROSITE-ProRule" id="PRU00221"/>
    </source>
</evidence>
<feature type="repeat" description="WD" evidence="8">
    <location>
        <begin position="562"/>
        <end position="603"/>
    </location>
</feature>
<keyword evidence="4 8" id="KW-0853">WD repeat</keyword>
<dbReference type="EMBL" id="LFVZ01000003">
    <property type="protein sequence ID" value="KTW30266.1"/>
    <property type="molecule type" value="Genomic_DNA"/>
</dbReference>
<comment type="caution">
    <text evidence="10">The sequence shown here is derived from an EMBL/GenBank/DDBJ whole genome shotgun (WGS) entry which is preliminary data.</text>
</comment>
<dbReference type="GO" id="GO:2000234">
    <property type="term" value="P:positive regulation of rRNA processing"/>
    <property type="evidence" value="ECO:0007669"/>
    <property type="project" value="TreeGrafter"/>
</dbReference>
<dbReference type="OrthoDB" id="4096at2759"/>
<dbReference type="GO" id="GO:0006364">
    <property type="term" value="P:rRNA processing"/>
    <property type="evidence" value="ECO:0007669"/>
    <property type="project" value="UniProtKB-KW"/>
</dbReference>
<evidence type="ECO:0000256" key="7">
    <source>
        <dbReference type="ARBA" id="ARBA00023242"/>
    </source>
</evidence>
<evidence type="ECO:0000313" key="11">
    <source>
        <dbReference type="Proteomes" id="UP000054454"/>
    </source>
</evidence>
<dbReference type="Pfam" id="PF23769">
    <property type="entry name" value="Beta-prop_WDR75_2nd"/>
    <property type="match status" value="1"/>
</dbReference>
<evidence type="ECO:0000256" key="5">
    <source>
        <dbReference type="ARBA" id="ARBA00022737"/>
    </source>
</evidence>
<dbReference type="SUPFAM" id="SSF50978">
    <property type="entry name" value="WD40 repeat-like"/>
    <property type="match status" value="1"/>
</dbReference>
<dbReference type="InterPro" id="IPR036322">
    <property type="entry name" value="WD40_repeat_dom_sf"/>
</dbReference>
<dbReference type="PROSITE" id="PS50082">
    <property type="entry name" value="WD_REPEATS_2"/>
    <property type="match status" value="2"/>
</dbReference>
<dbReference type="PANTHER" id="PTHR44215:SF1">
    <property type="entry name" value="WD REPEAT-CONTAINING PROTEIN 75"/>
    <property type="match status" value="1"/>
</dbReference>
<dbReference type="SUPFAM" id="SSF50998">
    <property type="entry name" value="Quinoprotein alcohol dehydrogenase-like"/>
    <property type="match status" value="1"/>
</dbReference>
<organism evidence="10 11">
    <name type="scientific">Pneumocystis carinii (strain B80)</name>
    <name type="common">Rat pneumocystis pneumonia agent</name>
    <name type="synonym">Pneumocystis carinii f. sp. carinii</name>
    <dbReference type="NCBI Taxonomy" id="1408658"/>
    <lineage>
        <taxon>Eukaryota</taxon>
        <taxon>Fungi</taxon>
        <taxon>Dikarya</taxon>
        <taxon>Ascomycota</taxon>
        <taxon>Taphrinomycotina</taxon>
        <taxon>Pneumocystomycetes</taxon>
        <taxon>Pneumocystaceae</taxon>
        <taxon>Pneumocystis</taxon>
    </lineage>
</organism>
<dbReference type="GO" id="GO:0045943">
    <property type="term" value="P:positive regulation of transcription by RNA polymerase I"/>
    <property type="evidence" value="ECO:0007669"/>
    <property type="project" value="InterPro"/>
</dbReference>
<evidence type="ECO:0000256" key="4">
    <source>
        <dbReference type="ARBA" id="ARBA00022574"/>
    </source>
</evidence>
<dbReference type="InterPro" id="IPR057644">
    <property type="entry name" value="Beta-prop_WDR75_2nd"/>
</dbReference>
<evidence type="ECO:0000256" key="6">
    <source>
        <dbReference type="ARBA" id="ARBA00023163"/>
    </source>
</evidence>
<evidence type="ECO:0000259" key="9">
    <source>
        <dbReference type="Pfam" id="PF23769"/>
    </source>
</evidence>
<evidence type="ECO:0000313" key="10">
    <source>
        <dbReference type="EMBL" id="KTW30266.1"/>
    </source>
</evidence>
<keyword evidence="7" id="KW-0539">Nucleus</keyword>
<dbReference type="InterPro" id="IPR053826">
    <property type="entry name" value="WDR75"/>
</dbReference>
<dbReference type="Gene3D" id="2.130.10.10">
    <property type="entry name" value="YVTN repeat-like/Quinoprotein amine dehydrogenase"/>
    <property type="match status" value="3"/>
</dbReference>
<evidence type="ECO:0000256" key="2">
    <source>
        <dbReference type="ARBA" id="ARBA00022517"/>
    </source>
</evidence>
<proteinExistence type="predicted"/>
<dbReference type="Pfam" id="PF23869">
    <property type="entry name" value="Beta-prop_WDR75_1st"/>
    <property type="match status" value="1"/>
</dbReference>
<keyword evidence="5" id="KW-0677">Repeat</keyword>
<keyword evidence="3" id="KW-0698">rRNA processing</keyword>
<dbReference type="GeneID" id="28935547"/>
<keyword evidence="2" id="KW-0690">Ribosome biogenesis</keyword>
<dbReference type="VEuPathDB" id="FungiDB:T552_00742"/>